<evidence type="ECO:0000256" key="9">
    <source>
        <dbReference type="ARBA" id="ARBA00045408"/>
    </source>
</evidence>
<evidence type="ECO:0000256" key="4">
    <source>
        <dbReference type="ARBA" id="ARBA00022729"/>
    </source>
</evidence>
<dbReference type="InterPro" id="IPR029062">
    <property type="entry name" value="Class_I_gatase-like"/>
</dbReference>
<evidence type="ECO:0000256" key="5">
    <source>
        <dbReference type="ARBA" id="ARBA00022753"/>
    </source>
</evidence>
<organism evidence="11 12">
    <name type="scientific">Magallana gigas</name>
    <name type="common">Pacific oyster</name>
    <name type="synonym">Crassostrea gigas</name>
    <dbReference type="NCBI Taxonomy" id="29159"/>
    <lineage>
        <taxon>Eukaryota</taxon>
        <taxon>Metazoa</taxon>
        <taxon>Spiralia</taxon>
        <taxon>Lophotrochozoa</taxon>
        <taxon>Mollusca</taxon>
        <taxon>Bivalvia</taxon>
        <taxon>Autobranchia</taxon>
        <taxon>Pteriomorphia</taxon>
        <taxon>Ostreida</taxon>
        <taxon>Ostreoidea</taxon>
        <taxon>Ostreidae</taxon>
        <taxon>Magallana</taxon>
    </lineage>
</organism>
<comment type="subcellular location">
    <subcellularLocation>
        <location evidence="1">Early endosome</location>
    </subcellularLocation>
    <subcellularLocation>
        <location evidence="2">Secreted</location>
    </subcellularLocation>
</comment>
<dbReference type="Gene3D" id="3.40.50.880">
    <property type="match status" value="1"/>
</dbReference>
<dbReference type="PANTHER" id="PTHR48094">
    <property type="entry name" value="PROTEIN/NUCLEIC ACID DEGLYCASE DJ-1-RELATED"/>
    <property type="match status" value="1"/>
</dbReference>
<proteinExistence type="predicted"/>
<protein>
    <recommendedName>
        <fullName evidence="6">Glutamine amidotransferase-like class 1 domain-containing protein 1</fullName>
    </recommendedName>
    <alternativeName>
        <fullName evidence="8">Ferry endosomal RAB5 effector complex subunit 5</fullName>
    </alternativeName>
    <alternativeName>
        <fullName evidence="7">Parkinson disease 7 domain-containing protein 1</fullName>
    </alternativeName>
</protein>
<evidence type="ECO:0000313" key="12">
    <source>
        <dbReference type="Proteomes" id="UP000005408"/>
    </source>
</evidence>
<keyword evidence="3" id="KW-0964">Secreted</keyword>
<evidence type="ECO:0000256" key="1">
    <source>
        <dbReference type="ARBA" id="ARBA00004412"/>
    </source>
</evidence>
<evidence type="ECO:0000256" key="7">
    <source>
        <dbReference type="ARBA" id="ARBA00042130"/>
    </source>
</evidence>
<evidence type="ECO:0000256" key="2">
    <source>
        <dbReference type="ARBA" id="ARBA00004613"/>
    </source>
</evidence>
<feature type="signal peptide" evidence="10">
    <location>
        <begin position="1"/>
        <end position="21"/>
    </location>
</feature>
<accession>A0A8W8LP63</accession>
<keyword evidence="12" id="KW-1185">Reference proteome</keyword>
<dbReference type="InterPro" id="IPR050325">
    <property type="entry name" value="Prot/Nucl_acid_deglycase"/>
</dbReference>
<evidence type="ECO:0000256" key="3">
    <source>
        <dbReference type="ARBA" id="ARBA00022525"/>
    </source>
</evidence>
<sequence length="253" mass="28141">MSAPRLHCLMVLSSAVEGVSAQSYIQAYTLASSNFSIQLASPHGKNVEYVQQDDNNRRWFNEFRSKASSNPIAFETVDSARYSALLIPSSPGAVHDLASNTELSQIVNHFIREKKPICAIGSGVAALCCVMSPDGKSWGFKTYSMTGPSVFELARTQEFSSLPVIVEDFIKDHGGQYNNSEMDAVHVIIDRHLITGQNAHSTLMAVQNLTLMCAQNIWQQGYEVITYYPTHQHNFTHYVDYMYSLTKIGTNAM</sequence>
<dbReference type="EnsemblMetazoa" id="G28360.5">
    <property type="protein sequence ID" value="G28360.5:cds"/>
    <property type="gene ID" value="G28360"/>
</dbReference>
<dbReference type="SUPFAM" id="SSF52317">
    <property type="entry name" value="Class I glutamine amidotransferase-like"/>
    <property type="match status" value="1"/>
</dbReference>
<keyword evidence="5" id="KW-0967">Endosome</keyword>
<evidence type="ECO:0000256" key="8">
    <source>
        <dbReference type="ARBA" id="ARBA00044823"/>
    </source>
</evidence>
<dbReference type="GO" id="GO:0005576">
    <property type="term" value="C:extracellular region"/>
    <property type="evidence" value="ECO:0007669"/>
    <property type="project" value="UniProtKB-SubCell"/>
</dbReference>
<reference evidence="11" key="1">
    <citation type="submission" date="2022-08" db="UniProtKB">
        <authorList>
            <consortium name="EnsemblMetazoa"/>
        </authorList>
    </citation>
    <scope>IDENTIFICATION</scope>
    <source>
        <strain evidence="11">05x7-T-G4-1.051#20</strain>
    </source>
</reference>
<dbReference type="Proteomes" id="UP000005408">
    <property type="component" value="Unassembled WGS sequence"/>
</dbReference>
<dbReference type="GO" id="GO:0019172">
    <property type="term" value="F:glyoxalase III activity"/>
    <property type="evidence" value="ECO:0007669"/>
    <property type="project" value="TreeGrafter"/>
</dbReference>
<feature type="chain" id="PRO_5036479378" description="Glutamine amidotransferase-like class 1 domain-containing protein 1" evidence="10">
    <location>
        <begin position="22"/>
        <end position="253"/>
    </location>
</feature>
<dbReference type="GO" id="GO:0005769">
    <property type="term" value="C:early endosome"/>
    <property type="evidence" value="ECO:0007669"/>
    <property type="project" value="UniProtKB-SubCell"/>
</dbReference>
<name>A0A8W8LP63_MAGGI</name>
<dbReference type="GO" id="GO:0019243">
    <property type="term" value="P:methylglyoxal catabolic process to D-lactate via S-lactoyl-glutathione"/>
    <property type="evidence" value="ECO:0007669"/>
    <property type="project" value="TreeGrafter"/>
</dbReference>
<evidence type="ECO:0000313" key="11">
    <source>
        <dbReference type="EnsemblMetazoa" id="G28360.5:cds"/>
    </source>
</evidence>
<evidence type="ECO:0000256" key="6">
    <source>
        <dbReference type="ARBA" id="ARBA00039189"/>
    </source>
</evidence>
<dbReference type="AlphaFoldDB" id="A0A8W8LP63"/>
<comment type="function">
    <text evidence="9">Component of the FERRY complex (Five-subunit Endosomal Rab5 and RNA/ribosome intermediary). The FERRY complex directly interacts with mRNAs and RAB5A, and functions as a RAB5A effector involved in the localization and the distribution of specific mRNAs most likely by mediating their endosomal transport. The complex recruits mRNAs and ribosomes to early endosomes through direct mRNA-interaction.</text>
</comment>
<keyword evidence="4 10" id="KW-0732">Signal</keyword>
<dbReference type="PANTHER" id="PTHR48094:SF18">
    <property type="entry name" value="GLUTAMINE AMIDOTRANSFERASE-LIKE CLASS 1 DOMAIN-CONTAINING PROTEIN 1"/>
    <property type="match status" value="1"/>
</dbReference>
<evidence type="ECO:0000256" key="10">
    <source>
        <dbReference type="SAM" id="SignalP"/>
    </source>
</evidence>